<feature type="domain" description="TM7S3/TM198-like" evidence="8">
    <location>
        <begin position="119"/>
        <end position="322"/>
    </location>
</feature>
<proteinExistence type="predicted"/>
<dbReference type="Pfam" id="PF13886">
    <property type="entry name" value="TM7S3_TM198"/>
    <property type="match status" value="1"/>
</dbReference>
<dbReference type="PANTHER" id="PTHR39469:SF1">
    <property type="entry name" value="DUF4203 DOMAIN-CONTAINING PROTEIN"/>
    <property type="match status" value="1"/>
</dbReference>
<name>A0ABQ0GSM3_9PEZI</name>
<feature type="region of interest" description="Disordered" evidence="5">
    <location>
        <begin position="881"/>
        <end position="913"/>
    </location>
</feature>
<evidence type="ECO:0000256" key="6">
    <source>
        <dbReference type="SAM" id="Phobius"/>
    </source>
</evidence>
<feature type="region of interest" description="Disordered" evidence="5">
    <location>
        <begin position="31"/>
        <end position="51"/>
    </location>
</feature>
<feature type="region of interest" description="Disordered" evidence="5">
    <location>
        <begin position="937"/>
        <end position="969"/>
    </location>
</feature>
<dbReference type="InterPro" id="IPR025256">
    <property type="entry name" value="TM7S3/TM198-like_dom"/>
</dbReference>
<keyword evidence="7" id="KW-0732">Signal</keyword>
<feature type="compositionally biased region" description="Polar residues" evidence="5">
    <location>
        <begin position="723"/>
        <end position="736"/>
    </location>
</feature>
<dbReference type="RefSeq" id="XP_070922475.1">
    <property type="nucleotide sequence ID" value="XM_071066374.1"/>
</dbReference>
<evidence type="ECO:0000313" key="10">
    <source>
        <dbReference type="Proteomes" id="UP001628179"/>
    </source>
</evidence>
<feature type="signal peptide" evidence="7">
    <location>
        <begin position="1"/>
        <end position="26"/>
    </location>
</feature>
<evidence type="ECO:0000256" key="4">
    <source>
        <dbReference type="ARBA" id="ARBA00023136"/>
    </source>
</evidence>
<feature type="transmembrane region" description="Helical" evidence="6">
    <location>
        <begin position="172"/>
        <end position="191"/>
    </location>
</feature>
<feature type="region of interest" description="Disordered" evidence="5">
    <location>
        <begin position="554"/>
        <end position="611"/>
    </location>
</feature>
<organism evidence="9 10">
    <name type="scientific">Madurella fahalii</name>
    <dbReference type="NCBI Taxonomy" id="1157608"/>
    <lineage>
        <taxon>Eukaryota</taxon>
        <taxon>Fungi</taxon>
        <taxon>Dikarya</taxon>
        <taxon>Ascomycota</taxon>
        <taxon>Pezizomycotina</taxon>
        <taxon>Sordariomycetes</taxon>
        <taxon>Sordariomycetidae</taxon>
        <taxon>Sordariales</taxon>
        <taxon>Sordariales incertae sedis</taxon>
        <taxon>Madurella</taxon>
    </lineage>
</organism>
<keyword evidence="10" id="KW-1185">Reference proteome</keyword>
<dbReference type="GeneID" id="98181697"/>
<keyword evidence="2 6" id="KW-0812">Transmembrane</keyword>
<evidence type="ECO:0000313" key="9">
    <source>
        <dbReference type="EMBL" id="GAB1320745.1"/>
    </source>
</evidence>
<feature type="compositionally biased region" description="Polar residues" evidence="5">
    <location>
        <begin position="472"/>
        <end position="482"/>
    </location>
</feature>
<feature type="transmembrane region" description="Helical" evidence="6">
    <location>
        <begin position="249"/>
        <end position="267"/>
    </location>
</feature>
<feature type="transmembrane region" description="Helical" evidence="6">
    <location>
        <begin position="223"/>
        <end position="242"/>
    </location>
</feature>
<feature type="region of interest" description="Disordered" evidence="5">
    <location>
        <begin position="332"/>
        <end position="355"/>
    </location>
</feature>
<dbReference type="EMBL" id="BAAFSV010000006">
    <property type="protein sequence ID" value="GAB1320745.1"/>
    <property type="molecule type" value="Genomic_DNA"/>
</dbReference>
<gene>
    <name evidence="9" type="ORF">MFIFM68171_10955</name>
</gene>
<evidence type="ECO:0000259" key="8">
    <source>
        <dbReference type="Pfam" id="PF13886"/>
    </source>
</evidence>
<accession>A0ABQ0GSM3</accession>
<feature type="compositionally biased region" description="Acidic residues" evidence="5">
    <location>
        <begin position="644"/>
        <end position="654"/>
    </location>
</feature>
<evidence type="ECO:0000256" key="2">
    <source>
        <dbReference type="ARBA" id="ARBA00022692"/>
    </source>
</evidence>
<feature type="compositionally biased region" description="Basic and acidic residues" evidence="5">
    <location>
        <begin position="625"/>
        <end position="643"/>
    </location>
</feature>
<protein>
    <recommendedName>
        <fullName evidence="8">TM7S3/TM198-like domain-containing protein</fullName>
    </recommendedName>
</protein>
<feature type="region of interest" description="Disordered" evidence="5">
    <location>
        <begin position="624"/>
        <end position="738"/>
    </location>
</feature>
<feature type="chain" id="PRO_5045320541" description="TM7S3/TM198-like domain-containing protein" evidence="7">
    <location>
        <begin position="27"/>
        <end position="1154"/>
    </location>
</feature>
<feature type="region of interest" description="Disordered" evidence="5">
    <location>
        <begin position="500"/>
        <end position="542"/>
    </location>
</feature>
<comment type="caution">
    <text evidence="9">The sequence shown here is derived from an EMBL/GenBank/DDBJ whole genome shotgun (WGS) entry which is preliminary data.</text>
</comment>
<feature type="transmembrane region" description="Helical" evidence="6">
    <location>
        <begin position="198"/>
        <end position="217"/>
    </location>
</feature>
<keyword evidence="3 6" id="KW-1133">Transmembrane helix</keyword>
<feature type="compositionally biased region" description="Polar residues" evidence="5">
    <location>
        <begin position="882"/>
        <end position="891"/>
    </location>
</feature>
<sequence length="1154" mass="123278">MRLWGSSCGRALLCLCLLAGLITVGAQNLGTEGESVTPSSPSRTSIDNGQTTTIPATASVSLEDISAGPSAAPSSSRSPTTPAAPSSTTESTATLFNFTIPEGQLPLEPVITPGWAVAGTILLGAGLVYALVGIRVTWLHTFFSTAFLAGLGTTVLILYLMTPPVGNAVQGAYVVAAVCTGAVFGGLAVVFQDLAECLGCLLGGFSLSMWLLTLGPGGLIPNISGKVAFIAVFTVAGFALYFSRWTRTYGLVVCISFSGATATVIGIDCFSRAGLREFWAYIWALNDRLFPLGAVTYPLTRGIRVELAITIILSVFGIVSQLKLWRLVKDRRNEGEGEPPEPERDMRSEEEDIGRQTEEIISRERREWERVYGDGTANALVGSTDSGVGGMEGEKELQDNGRTLVDSATRPESPAESPPDTVVPPQPLIETSGVQTIIAKDVGDGRVTVKVAEDDMPEGVTVEAAEKGNGQGENVSTSTARHSFQETVELPVVYPPFTIPVAKNDDDRSSAATFADEGDGFSNKAAAENGNDGTVRSAQTQDFRVDRLTKGWSTISGSPKGILSQHSMAHQGDDYNGIEERSEALAQPTRESRDDIDSILANLDDTSSDGDVNAIQEWKSLKAKKTSEETMIAEHERTAPFRDEPDDVIDDSLESPEQTVRISPEPFATHHATAPGPPPGNAERVMEIGNIAGDREENVSSPEQAQSSKTEEPGDAPVKPPESTVSGPSATASLTRENLPPAFSHVALAYRTNEWAKHLSVAETPEPDALQLHEYAELSSDAQEQPASLDIIDLQQTAENATPPPAAPRASSVLPNLALHHGMVRSNPRTSSYTEMGQPENKGIPHRPAPTMLQPTLLAETIAEEGDGAMPPPTEAAWMAQSMGTPSQTNPRLPMSTPAANSPGRPTPQHGRPQTLMGLREALLRNRASATFARPEANGPYIAPEASPTPTPAARPPSGAGETRHYNGLPFPHTATTHSSGELDLDDLPLSQRRMIIRRSNLNLTPDPSLQNPIALPTPTAEAAAFDSHQPQRTSQINSAASEAIRQAKLANFRSSVAADLLASGALGAATARRSSNGRDFSSGATGNLQRNIELQRSILLTQKEAEGQRREQERLVRERMDREFDERMRRDGGALMEAHREAMRRLQRGAGST</sequence>
<comment type="subcellular location">
    <subcellularLocation>
        <location evidence="1">Membrane</location>
        <topology evidence="1">Multi-pass membrane protein</topology>
    </subcellularLocation>
</comment>
<feature type="compositionally biased region" description="Polar residues" evidence="5">
    <location>
        <begin position="699"/>
        <end position="708"/>
    </location>
</feature>
<reference evidence="9 10" key="1">
    <citation type="submission" date="2024-09" db="EMBL/GenBank/DDBJ databases">
        <title>Itraconazole resistance in Madurella fahalii resulting from another homologue of gene encoding cytochrome P450 14-alpha sterol demethylase (CYP51).</title>
        <authorList>
            <person name="Yoshioka I."/>
            <person name="Fahal A.H."/>
            <person name="Kaneko S."/>
            <person name="Yaguchi T."/>
        </authorList>
    </citation>
    <scope>NUCLEOTIDE SEQUENCE [LARGE SCALE GENOMIC DNA]</scope>
    <source>
        <strain evidence="9 10">IFM 68171</strain>
    </source>
</reference>
<feature type="compositionally biased region" description="Polar residues" evidence="5">
    <location>
        <begin position="531"/>
        <end position="542"/>
    </location>
</feature>
<feature type="transmembrane region" description="Helical" evidence="6">
    <location>
        <begin position="139"/>
        <end position="160"/>
    </location>
</feature>
<feature type="transmembrane region" description="Helical" evidence="6">
    <location>
        <begin position="114"/>
        <end position="132"/>
    </location>
</feature>
<evidence type="ECO:0000256" key="7">
    <source>
        <dbReference type="SAM" id="SignalP"/>
    </source>
</evidence>
<dbReference type="Proteomes" id="UP001628179">
    <property type="component" value="Unassembled WGS sequence"/>
</dbReference>
<evidence type="ECO:0000256" key="3">
    <source>
        <dbReference type="ARBA" id="ARBA00022989"/>
    </source>
</evidence>
<feature type="region of interest" description="Disordered" evidence="5">
    <location>
        <begin position="66"/>
        <end position="89"/>
    </location>
</feature>
<evidence type="ECO:0000256" key="5">
    <source>
        <dbReference type="SAM" id="MobiDB-lite"/>
    </source>
</evidence>
<feature type="region of interest" description="Disordered" evidence="5">
    <location>
        <begin position="379"/>
        <end position="427"/>
    </location>
</feature>
<keyword evidence="4 6" id="KW-0472">Membrane</keyword>
<dbReference type="PANTHER" id="PTHR39469">
    <property type="entry name" value="CHROMOSOME 1, WHOLE GENOME SHOTGUN SEQUENCE"/>
    <property type="match status" value="1"/>
</dbReference>
<feature type="region of interest" description="Disordered" evidence="5">
    <location>
        <begin position="826"/>
        <end position="851"/>
    </location>
</feature>
<evidence type="ECO:0000256" key="1">
    <source>
        <dbReference type="ARBA" id="ARBA00004141"/>
    </source>
</evidence>
<feature type="region of interest" description="Disordered" evidence="5">
    <location>
        <begin position="451"/>
        <end position="482"/>
    </location>
</feature>